<evidence type="ECO:0000313" key="4">
    <source>
        <dbReference type="Proteomes" id="UP000499080"/>
    </source>
</evidence>
<comment type="caution">
    <text evidence="2">The sequence shown here is derived from an EMBL/GenBank/DDBJ whole genome shotgun (WGS) entry which is preliminary data.</text>
</comment>
<proteinExistence type="predicted"/>
<sequence length="95" mass="10760">MKKHGGYFWTNLLILNCGQMTRMTPELATPFPTYLTVPSAGCLATYVEFNVQKAHIHGRSSVKSSFKPGALWPRSRDLTTRPPHTPFLQRVLNPF</sequence>
<feature type="region of interest" description="Disordered" evidence="1">
    <location>
        <begin position="63"/>
        <end position="83"/>
    </location>
</feature>
<evidence type="ECO:0000256" key="1">
    <source>
        <dbReference type="SAM" id="MobiDB-lite"/>
    </source>
</evidence>
<name>A0A4Y2SGP5_ARAVE</name>
<dbReference type="Proteomes" id="UP000499080">
    <property type="component" value="Unassembled WGS sequence"/>
</dbReference>
<dbReference type="AlphaFoldDB" id="A0A4Y2SGP5"/>
<organism evidence="2 4">
    <name type="scientific">Araneus ventricosus</name>
    <name type="common">Orbweaver spider</name>
    <name type="synonym">Epeira ventricosa</name>
    <dbReference type="NCBI Taxonomy" id="182803"/>
    <lineage>
        <taxon>Eukaryota</taxon>
        <taxon>Metazoa</taxon>
        <taxon>Ecdysozoa</taxon>
        <taxon>Arthropoda</taxon>
        <taxon>Chelicerata</taxon>
        <taxon>Arachnida</taxon>
        <taxon>Araneae</taxon>
        <taxon>Araneomorphae</taxon>
        <taxon>Entelegynae</taxon>
        <taxon>Araneoidea</taxon>
        <taxon>Araneidae</taxon>
        <taxon>Araneus</taxon>
    </lineage>
</organism>
<keyword evidence="4" id="KW-1185">Reference proteome</keyword>
<dbReference type="EMBL" id="BGPR01021793">
    <property type="protein sequence ID" value="GBN87414.1"/>
    <property type="molecule type" value="Genomic_DNA"/>
</dbReference>
<dbReference type="EMBL" id="BGPR01021792">
    <property type="protein sequence ID" value="GBN87412.1"/>
    <property type="molecule type" value="Genomic_DNA"/>
</dbReference>
<reference evidence="2 4" key="1">
    <citation type="journal article" date="2019" name="Sci. Rep.">
        <title>Orb-weaving spider Araneus ventricosus genome elucidates the spidroin gene catalogue.</title>
        <authorList>
            <person name="Kono N."/>
            <person name="Nakamura H."/>
            <person name="Ohtoshi R."/>
            <person name="Moran D.A.P."/>
            <person name="Shinohara A."/>
            <person name="Yoshida Y."/>
            <person name="Fujiwara M."/>
            <person name="Mori M."/>
            <person name="Tomita M."/>
            <person name="Arakawa K."/>
        </authorList>
    </citation>
    <scope>NUCLEOTIDE SEQUENCE [LARGE SCALE GENOMIC DNA]</scope>
</reference>
<gene>
    <name evidence="3" type="ORF">AVEN_207192_1</name>
    <name evidence="2" type="ORF">AVEN_243399_1</name>
</gene>
<accession>A0A4Y2SGP5</accession>
<protein>
    <submittedName>
        <fullName evidence="2">Uncharacterized protein</fullName>
    </submittedName>
</protein>
<evidence type="ECO:0000313" key="2">
    <source>
        <dbReference type="EMBL" id="GBN87412.1"/>
    </source>
</evidence>
<evidence type="ECO:0000313" key="3">
    <source>
        <dbReference type="EMBL" id="GBN87414.1"/>
    </source>
</evidence>